<dbReference type="PANTHER" id="PTHR34612">
    <property type="entry name" value="GH131_N DOMAIN-CONTAINING PROTEIN"/>
    <property type="match status" value="1"/>
</dbReference>
<dbReference type="Pfam" id="PF18271">
    <property type="entry name" value="GH131_N"/>
    <property type="match status" value="1"/>
</dbReference>
<evidence type="ECO:0000313" key="4">
    <source>
        <dbReference type="EMBL" id="RMY86416.1"/>
    </source>
</evidence>
<evidence type="ECO:0000256" key="1">
    <source>
        <dbReference type="SAM" id="MobiDB-lite"/>
    </source>
</evidence>
<feature type="compositionally biased region" description="Polar residues" evidence="1">
    <location>
        <begin position="466"/>
        <end position="477"/>
    </location>
</feature>
<evidence type="ECO:0000259" key="3">
    <source>
        <dbReference type="Pfam" id="PF18271"/>
    </source>
</evidence>
<feature type="region of interest" description="Disordered" evidence="1">
    <location>
        <begin position="464"/>
        <end position="512"/>
    </location>
</feature>
<sequence>MFTSTSALVALVGSVSAGNVLWDGRLNEYSSSAFLDDWSWSNAVGPYQYYIHGDGPTSDYVNVGSDYKNPADSNSNGIQVTIDDTATWNGDSMLRTELIPQTNAAINKGKVFYHFSMQHTGTNPPSASQEHQVCFFESHFTEMKYGLISGAQGTADKQLRWYASGESQWDVTFEAGVWHNIAYGIDFDAGTVAFYHSTGADDLELTVEDVSVDASSNGADWHLGVLRLQSGGGSSDGAEDWNFSGVYIESGDLTKSVSGPGGSSGSKAAASAQSDVSSTTQMKSSSTTAAQTTFKTQVKPSSSSVPAGSVPSSSDAVQPAASSSTAATSNPISSVSPVSQTSSEPVSSPATSSEAATTVASSSSRTESSSQRSSSVPAQTVSTPPLSTSTPAGEQHCEINVVDDKGEEQEPAISHSTMSETLASQSAASQSAASQSIISGTTSSQSVDNASMLEMLELMTAAGGLNTASPTGDQNPKSKPVGTSCRTKRPGNSEYDNGYDGANWGGFGSKHH</sequence>
<reference evidence="4 5" key="1">
    <citation type="journal article" date="2018" name="BMC Genomics">
        <title>Genomic evidence for intraspecific hybridization in a clonal and extremely halotolerant yeast.</title>
        <authorList>
            <person name="Gostincar C."/>
            <person name="Stajich J.E."/>
            <person name="Zupancic J."/>
            <person name="Zalar P."/>
            <person name="Gunde-Cimerman N."/>
        </authorList>
    </citation>
    <scope>NUCLEOTIDE SEQUENCE [LARGE SCALE GENOMIC DNA]</scope>
    <source>
        <strain evidence="4 5">EXF-171</strain>
    </source>
</reference>
<accession>A0A3M7FCV0</accession>
<feature type="compositionally biased region" description="Low complexity" evidence="1">
    <location>
        <begin position="265"/>
        <end position="391"/>
    </location>
</feature>
<comment type="caution">
    <text evidence="4">The sequence shown here is derived from an EMBL/GenBank/DDBJ whole genome shotgun (WGS) entry which is preliminary data.</text>
</comment>
<dbReference type="Proteomes" id="UP000281468">
    <property type="component" value="Unassembled WGS sequence"/>
</dbReference>
<feature type="compositionally biased region" description="Gly residues" evidence="1">
    <location>
        <begin position="503"/>
        <end position="512"/>
    </location>
</feature>
<dbReference type="Gene3D" id="2.60.120.1160">
    <property type="match status" value="1"/>
</dbReference>
<dbReference type="PANTHER" id="PTHR34612:SF6">
    <property type="entry name" value="GLYCOSIDE HYDROLASE 131 CATALYTIC N-TERMINAL DOMAIN-CONTAINING PROTEIN"/>
    <property type="match status" value="1"/>
</dbReference>
<organism evidence="4 5">
    <name type="scientific">Hortaea werneckii</name>
    <name type="common">Black yeast</name>
    <name type="synonym">Cladosporium werneckii</name>
    <dbReference type="NCBI Taxonomy" id="91943"/>
    <lineage>
        <taxon>Eukaryota</taxon>
        <taxon>Fungi</taxon>
        <taxon>Dikarya</taxon>
        <taxon>Ascomycota</taxon>
        <taxon>Pezizomycotina</taxon>
        <taxon>Dothideomycetes</taxon>
        <taxon>Dothideomycetidae</taxon>
        <taxon>Mycosphaerellales</taxon>
        <taxon>Teratosphaeriaceae</taxon>
        <taxon>Hortaea</taxon>
    </lineage>
</organism>
<gene>
    <name evidence="4" type="ORF">D0862_10925</name>
</gene>
<dbReference type="AlphaFoldDB" id="A0A3M7FCV0"/>
<dbReference type="VEuPathDB" id="FungiDB:BTJ68_15472"/>
<feature type="chain" id="PRO_5018082029" description="Glycoside hydrolase 131 catalytic N-terminal domain-containing protein" evidence="2">
    <location>
        <begin position="18"/>
        <end position="512"/>
    </location>
</feature>
<protein>
    <recommendedName>
        <fullName evidence="3">Glycoside hydrolase 131 catalytic N-terminal domain-containing protein</fullName>
    </recommendedName>
</protein>
<feature type="signal peptide" evidence="2">
    <location>
        <begin position="1"/>
        <end position="17"/>
    </location>
</feature>
<feature type="region of interest" description="Disordered" evidence="1">
    <location>
        <begin position="256"/>
        <end position="427"/>
    </location>
</feature>
<name>A0A3M7FCV0_HORWE</name>
<dbReference type="EMBL" id="QWIQ01000454">
    <property type="protein sequence ID" value="RMY86416.1"/>
    <property type="molecule type" value="Genomic_DNA"/>
</dbReference>
<dbReference type="InterPro" id="IPR041524">
    <property type="entry name" value="GH131_N"/>
</dbReference>
<evidence type="ECO:0000256" key="2">
    <source>
        <dbReference type="SAM" id="SignalP"/>
    </source>
</evidence>
<keyword evidence="2" id="KW-0732">Signal</keyword>
<feature type="domain" description="Glycoside hydrolase 131 catalytic N-terminal" evidence="3">
    <location>
        <begin position="20"/>
        <end position="252"/>
    </location>
</feature>
<evidence type="ECO:0000313" key="5">
    <source>
        <dbReference type="Proteomes" id="UP000281468"/>
    </source>
</evidence>
<proteinExistence type="predicted"/>